<dbReference type="EC" id="5.6.2.2" evidence="9"/>
<protein>
    <recommendedName>
        <fullName evidence="9">DNA gyrase subunit A</fullName>
        <ecNumber evidence="9">5.6.2.2</ecNumber>
    </recommendedName>
</protein>
<evidence type="ECO:0000256" key="6">
    <source>
        <dbReference type="ARBA" id="ARBA00023125"/>
    </source>
</evidence>
<comment type="subcellular location">
    <subcellularLocation>
        <location evidence="9">Cytoplasm</location>
    </subcellularLocation>
</comment>
<evidence type="ECO:0000256" key="3">
    <source>
        <dbReference type="ARBA" id="ARBA00022741"/>
    </source>
</evidence>
<dbReference type="GO" id="GO:0034335">
    <property type="term" value="F:DNA negative supercoiling activity"/>
    <property type="evidence" value="ECO:0007669"/>
    <property type="project" value="UniProtKB-ARBA"/>
</dbReference>
<dbReference type="FunFam" id="1.10.268.10:FF:000001">
    <property type="entry name" value="DNA gyrase subunit A"/>
    <property type="match status" value="1"/>
</dbReference>
<comment type="caution">
    <text evidence="13">The sequence shown here is derived from an EMBL/GenBank/DDBJ whole genome shotgun (WGS) entry which is preliminary data.</text>
</comment>
<dbReference type="NCBIfam" id="NF004043">
    <property type="entry name" value="PRK05560.1"/>
    <property type="match status" value="1"/>
</dbReference>
<dbReference type="Gene3D" id="1.10.268.10">
    <property type="entry name" value="Topoisomerase, domain 3"/>
    <property type="match status" value="1"/>
</dbReference>
<dbReference type="GO" id="GO:0009330">
    <property type="term" value="C:DNA topoisomerase type II (double strand cut, ATP-hydrolyzing) complex"/>
    <property type="evidence" value="ECO:0007669"/>
    <property type="project" value="TreeGrafter"/>
</dbReference>
<comment type="similarity">
    <text evidence="2 9">Belongs to the type II topoisomerase GyrA/ParC subunit family.</text>
</comment>
<keyword evidence="6 9" id="KW-0238">DNA-binding</keyword>
<name>A0A4U1IX49_9BACT</name>
<keyword evidence="3 9" id="KW-0547">Nucleotide-binding</keyword>
<comment type="function">
    <text evidence="9">A type II topoisomerase that negatively supercoils closed circular double-stranded (ds) DNA in an ATP-dependent manner to modulate DNA topology and maintain chromosomes in an underwound state. Negative supercoiling favors strand separation, and DNA replication, transcription, recombination and repair, all of which involve strand separation. Also able to catalyze the interconversion of other topological isomers of dsDNA rings, including catenanes and knotted rings. Type II topoisomerases break and join 2 DNA strands simultaneously in an ATP-dependent manner.</text>
</comment>
<dbReference type="Gene3D" id="2.120.10.90">
    <property type="entry name" value="DNA gyrase/topoisomerase IV, subunit A, C-terminal"/>
    <property type="match status" value="1"/>
</dbReference>
<feature type="compositionally biased region" description="Low complexity" evidence="11">
    <location>
        <begin position="850"/>
        <end position="861"/>
    </location>
</feature>
<dbReference type="CDD" id="cd00187">
    <property type="entry name" value="TOP4c"/>
    <property type="match status" value="1"/>
</dbReference>
<dbReference type="HAMAP" id="MF_01897">
    <property type="entry name" value="GyrA"/>
    <property type="match status" value="1"/>
</dbReference>
<comment type="miscellaneous">
    <text evidence="9">Few gyrases are as efficient as E.coli at forming negative supercoils. Not all organisms have 2 type II topoisomerases; in organisms with a single type II topoisomerase this enzyme also has to decatenate newly replicated chromosomes.</text>
</comment>
<dbReference type="InterPro" id="IPR002205">
    <property type="entry name" value="Topo_IIA_dom_A"/>
</dbReference>
<comment type="catalytic activity">
    <reaction evidence="1 9 10">
        <text>ATP-dependent breakage, passage and rejoining of double-stranded DNA.</text>
        <dbReference type="EC" id="5.6.2.2"/>
    </reaction>
</comment>
<evidence type="ECO:0000256" key="4">
    <source>
        <dbReference type="ARBA" id="ARBA00022840"/>
    </source>
</evidence>
<evidence type="ECO:0000313" key="13">
    <source>
        <dbReference type="EMBL" id="TKC99110.1"/>
    </source>
</evidence>
<feature type="short sequence motif" description="GyrA-box" evidence="9">
    <location>
        <begin position="555"/>
        <end position="561"/>
    </location>
</feature>
<dbReference type="GO" id="GO:0006261">
    <property type="term" value="P:DNA-templated DNA replication"/>
    <property type="evidence" value="ECO:0007669"/>
    <property type="project" value="UniProtKB-UniRule"/>
</dbReference>
<evidence type="ECO:0000256" key="2">
    <source>
        <dbReference type="ARBA" id="ARBA00008263"/>
    </source>
</evidence>
<dbReference type="GO" id="GO:0006265">
    <property type="term" value="P:DNA topological change"/>
    <property type="evidence" value="ECO:0007669"/>
    <property type="project" value="UniProtKB-UniRule"/>
</dbReference>
<feature type="domain" description="Topo IIA-type catalytic" evidence="12">
    <location>
        <begin position="36"/>
        <end position="528"/>
    </location>
</feature>
<dbReference type="SUPFAM" id="SSF101904">
    <property type="entry name" value="GyrA/ParC C-terminal domain-like"/>
    <property type="match status" value="1"/>
</dbReference>
<keyword evidence="4 9" id="KW-0067">ATP-binding</keyword>
<keyword evidence="5 9" id="KW-0799">Topoisomerase</keyword>
<dbReference type="Proteomes" id="UP000309215">
    <property type="component" value="Unassembled WGS sequence"/>
</dbReference>
<keyword evidence="9" id="KW-0963">Cytoplasm</keyword>
<organism evidence="13 14">
    <name type="scientific">Polyangium fumosum</name>
    <dbReference type="NCBI Taxonomy" id="889272"/>
    <lineage>
        <taxon>Bacteria</taxon>
        <taxon>Pseudomonadati</taxon>
        <taxon>Myxococcota</taxon>
        <taxon>Polyangia</taxon>
        <taxon>Polyangiales</taxon>
        <taxon>Polyangiaceae</taxon>
        <taxon>Polyangium</taxon>
    </lineage>
</organism>
<dbReference type="Pfam" id="PF03989">
    <property type="entry name" value="DNA_gyraseA_C"/>
    <property type="match status" value="6"/>
</dbReference>
<dbReference type="FunFam" id="3.90.199.10:FF:000001">
    <property type="entry name" value="DNA gyrase subunit A"/>
    <property type="match status" value="1"/>
</dbReference>
<dbReference type="GO" id="GO:0005524">
    <property type="term" value="F:ATP binding"/>
    <property type="evidence" value="ECO:0007669"/>
    <property type="project" value="UniProtKB-UniRule"/>
</dbReference>
<dbReference type="RefSeq" id="WP_136934173.1">
    <property type="nucleotide sequence ID" value="NZ_SSMQ01000060.1"/>
</dbReference>
<dbReference type="AlphaFoldDB" id="A0A4U1IX49"/>
<evidence type="ECO:0000313" key="14">
    <source>
        <dbReference type="Proteomes" id="UP000309215"/>
    </source>
</evidence>
<dbReference type="InterPro" id="IPR006691">
    <property type="entry name" value="GyrA/parC_rep"/>
</dbReference>
<sequence length="872" mass="96580">MEDTSNIQQKIPVSIQDELRNSYLDYAMSVIIGRAIPDVRDGLKPVHRRILYSMHEQKIGPSGSHKKCARVVGDVLGKYHPHGDTAVYDALVRMAQPFSLRYPLIDGQGNFGSIDGDSAAAMRYTESRLARIATDLLTDIEKETVDFAPNYDDSELEPTVLPAKFPQLLVNGSGGIAVGMATNIPPHNLGEIIDATVLLIRNPDATVDDLMQHVKGPDFPTGGLIYGKSGIDQAYRTGRGTIVMRGRCSVEKTLKGDREQILITEIPYQVNKAKLVAKIAECIKEKRIEGIAEVRDESDREGMRVVIELKKDVFPQVVQNQLYRLTDLQSTFGIINLSIANGRPAVLGLKETLAHFVEHRREVVTRRTRYELRQAEAQRELVEGLGMATTDVDIIVSTIRTSQDPEEARDRLQKLPLRGFGDFLRRAGRPEPECVEGDGRGDYFLSERQAKAILEMRLSRLTGLEREKLAREYGELVEEIARLNGILADEGKLMDVIVGELEDIKSRYNDVRRTEIVPTEAEIQVEDLIQEEDMVVTISHLGYVKRTPVTTYRAQRRGGKGMVGMEARDEDWVSQLFVASTHSYVFFFSDKGKVYVKKVYEIPSAARNAKGRAIVNFVGMEQGEKIAAITPVARIETGWFVVTLTRRGQIKKTALEEYENFRDKGIIGVRIEEDDQLLSAAITDGSREFLIATHKGMSIRFAEEEVRPTGRATMGVKGVELNEGDFVVGLCVTDGGRDRVLAVCERGYGKRTPLDEFRLQSRGGKGVILIDASERNGPVIGVAMVSPADQIMLVTDRGQTLRTKASEIRETGRNAQGVRLMNVDGDERVVAIEAFAEAEEGTVPPPPLETTGTDGTNDTNGASHDGTNGVAE</sequence>
<dbReference type="GO" id="GO:0003677">
    <property type="term" value="F:DNA binding"/>
    <property type="evidence" value="ECO:0007669"/>
    <property type="project" value="UniProtKB-UniRule"/>
</dbReference>
<dbReference type="SUPFAM" id="SSF56719">
    <property type="entry name" value="Type II DNA topoisomerase"/>
    <property type="match status" value="1"/>
</dbReference>
<reference evidence="13 14" key="1">
    <citation type="submission" date="2019-04" db="EMBL/GenBank/DDBJ databases">
        <authorList>
            <person name="Li Y."/>
            <person name="Wang J."/>
        </authorList>
    </citation>
    <scope>NUCLEOTIDE SEQUENCE [LARGE SCALE GENOMIC DNA]</scope>
    <source>
        <strain evidence="13 14">DSM 14668</strain>
    </source>
</reference>
<dbReference type="InterPro" id="IPR013760">
    <property type="entry name" value="Topo_IIA-like_dom_sf"/>
</dbReference>
<feature type="active site" description="O-(5'-phospho-DNA)-tyrosine intermediate" evidence="9 10">
    <location>
        <position position="124"/>
    </location>
</feature>
<dbReference type="InterPro" id="IPR013757">
    <property type="entry name" value="Topo_IIA_A_a_sf"/>
</dbReference>
<keyword evidence="14" id="KW-1185">Reference proteome</keyword>
<dbReference type="NCBIfam" id="TIGR01063">
    <property type="entry name" value="gyrA"/>
    <property type="match status" value="1"/>
</dbReference>
<evidence type="ECO:0000256" key="10">
    <source>
        <dbReference type="PROSITE-ProRule" id="PRU01384"/>
    </source>
</evidence>
<comment type="subunit">
    <text evidence="9">Heterotetramer, composed of two GyrA and two GyrB chains. In the heterotetramer, GyrA contains the active site tyrosine that forms a transient covalent intermediate with DNA, while GyrB binds cofactors and catalyzes ATP hydrolysis.</text>
</comment>
<dbReference type="FunFam" id="2.120.10.90:FF:000005">
    <property type="entry name" value="DNA topoisomerase 4 subunit A"/>
    <property type="match status" value="1"/>
</dbReference>
<dbReference type="InterPro" id="IPR035516">
    <property type="entry name" value="Gyrase/topoIV_suA_C"/>
</dbReference>
<dbReference type="InterPro" id="IPR005743">
    <property type="entry name" value="GyrA"/>
</dbReference>
<dbReference type="Gene3D" id="3.30.1360.40">
    <property type="match status" value="1"/>
</dbReference>
<dbReference type="GO" id="GO:0005737">
    <property type="term" value="C:cytoplasm"/>
    <property type="evidence" value="ECO:0007669"/>
    <property type="project" value="UniProtKB-SubCell"/>
</dbReference>
<dbReference type="PROSITE" id="PS52040">
    <property type="entry name" value="TOPO_IIA"/>
    <property type="match status" value="1"/>
</dbReference>
<gene>
    <name evidence="9 13" type="primary">gyrA</name>
    <name evidence="13" type="ORF">E8A74_38905</name>
</gene>
<evidence type="ECO:0000256" key="5">
    <source>
        <dbReference type="ARBA" id="ARBA00023029"/>
    </source>
</evidence>
<dbReference type="GO" id="GO:0005694">
    <property type="term" value="C:chromosome"/>
    <property type="evidence" value="ECO:0007669"/>
    <property type="project" value="InterPro"/>
</dbReference>
<evidence type="ECO:0000259" key="12">
    <source>
        <dbReference type="PROSITE" id="PS52040"/>
    </source>
</evidence>
<evidence type="ECO:0000256" key="1">
    <source>
        <dbReference type="ARBA" id="ARBA00000185"/>
    </source>
</evidence>
<dbReference type="NCBIfam" id="NF004044">
    <property type="entry name" value="PRK05561.1"/>
    <property type="match status" value="1"/>
</dbReference>
<evidence type="ECO:0000256" key="8">
    <source>
        <dbReference type="ARBA" id="ARBA00063644"/>
    </source>
</evidence>
<accession>A0A4U1IX49</accession>
<dbReference type="InterPro" id="IPR013758">
    <property type="entry name" value="Topo_IIA_A/C_ab"/>
</dbReference>
<dbReference type="FunFam" id="3.30.1360.40:FF:000002">
    <property type="entry name" value="DNA gyrase subunit A"/>
    <property type="match status" value="1"/>
</dbReference>
<evidence type="ECO:0000256" key="7">
    <source>
        <dbReference type="ARBA" id="ARBA00023235"/>
    </source>
</evidence>
<dbReference type="OrthoDB" id="9806486at2"/>
<evidence type="ECO:0000256" key="11">
    <source>
        <dbReference type="SAM" id="MobiDB-lite"/>
    </source>
</evidence>
<dbReference type="InterPro" id="IPR050220">
    <property type="entry name" value="Type_II_DNA_Topoisomerases"/>
</dbReference>
<dbReference type="SMART" id="SM00434">
    <property type="entry name" value="TOP4c"/>
    <property type="match status" value="1"/>
</dbReference>
<dbReference type="PANTHER" id="PTHR43493">
    <property type="entry name" value="DNA GYRASE/TOPOISOMERASE SUBUNIT A"/>
    <property type="match status" value="1"/>
</dbReference>
<dbReference type="Pfam" id="PF00521">
    <property type="entry name" value="DNA_topoisoIV"/>
    <property type="match status" value="1"/>
</dbReference>
<keyword evidence="7 9" id="KW-0413">Isomerase</keyword>
<feature type="region of interest" description="Disordered" evidence="11">
    <location>
        <begin position="837"/>
        <end position="872"/>
    </location>
</feature>
<dbReference type="Gene3D" id="3.90.199.10">
    <property type="entry name" value="Topoisomerase II, domain 5"/>
    <property type="match status" value="1"/>
</dbReference>
<evidence type="ECO:0000256" key="9">
    <source>
        <dbReference type="HAMAP-Rule" id="MF_01897"/>
    </source>
</evidence>
<proteinExistence type="inferred from homology"/>
<dbReference type="PANTHER" id="PTHR43493:SF5">
    <property type="entry name" value="DNA GYRASE SUBUNIT A, CHLOROPLASTIC_MITOCHONDRIAL"/>
    <property type="match status" value="1"/>
</dbReference>
<comment type="subunit">
    <text evidence="8">Heterotetramer composed of ParC and ParE.</text>
</comment>
<dbReference type="EMBL" id="SSMQ01000060">
    <property type="protein sequence ID" value="TKC99110.1"/>
    <property type="molecule type" value="Genomic_DNA"/>
</dbReference>